<dbReference type="InterPro" id="IPR013785">
    <property type="entry name" value="Aldolase_TIM"/>
</dbReference>
<name>A0A1H3LWT0_9EURY</name>
<organism evidence="4 5">
    <name type="scientific">Halopenitus persicus</name>
    <dbReference type="NCBI Taxonomy" id="1048396"/>
    <lineage>
        <taxon>Archaea</taxon>
        <taxon>Methanobacteriati</taxon>
        <taxon>Methanobacteriota</taxon>
        <taxon>Stenosarchaea group</taxon>
        <taxon>Halobacteria</taxon>
        <taxon>Halobacteriales</taxon>
        <taxon>Haloferacaceae</taxon>
        <taxon>Halopenitus</taxon>
    </lineage>
</organism>
<gene>
    <name evidence="4" type="ORF">SAMN05216564_10825</name>
</gene>
<proteinExistence type="predicted"/>
<evidence type="ECO:0000313" key="4">
    <source>
        <dbReference type="EMBL" id="SDY68474.1"/>
    </source>
</evidence>
<dbReference type="SUPFAM" id="SSF51569">
    <property type="entry name" value="Aldolase"/>
    <property type="match status" value="1"/>
</dbReference>
<evidence type="ECO:0000256" key="2">
    <source>
        <dbReference type="PIRSR" id="PIRSR001365-1"/>
    </source>
</evidence>
<feature type="binding site" evidence="3">
    <location>
        <position position="54"/>
    </location>
    <ligand>
        <name>pyruvate</name>
        <dbReference type="ChEBI" id="CHEBI:15361"/>
    </ligand>
</feature>
<reference evidence="5" key="1">
    <citation type="submission" date="2016-10" db="EMBL/GenBank/DDBJ databases">
        <authorList>
            <person name="Varghese N."/>
            <person name="Submissions S."/>
        </authorList>
    </citation>
    <scope>NUCLEOTIDE SEQUENCE [LARGE SCALE GENOMIC DNA]</scope>
    <source>
        <strain evidence="5">DC30,IBRC 10041,KCTC 4046</strain>
    </source>
</reference>
<keyword evidence="1" id="KW-0456">Lyase</keyword>
<protein>
    <submittedName>
        <fullName evidence="4">4-hydroxy-tetrahydrodipicolinate synthase</fullName>
    </submittedName>
</protein>
<evidence type="ECO:0000256" key="1">
    <source>
        <dbReference type="ARBA" id="ARBA00023239"/>
    </source>
</evidence>
<dbReference type="AlphaFoldDB" id="A0A1H3LWT0"/>
<dbReference type="GO" id="GO:0008840">
    <property type="term" value="F:4-hydroxy-tetrahydrodipicolinate synthase activity"/>
    <property type="evidence" value="ECO:0007669"/>
    <property type="project" value="TreeGrafter"/>
</dbReference>
<dbReference type="RefSeq" id="WP_256335727.1">
    <property type="nucleotide sequence ID" value="NZ_FNPC01000008.1"/>
</dbReference>
<dbReference type="Pfam" id="PF00701">
    <property type="entry name" value="DHDPS"/>
    <property type="match status" value="1"/>
</dbReference>
<dbReference type="PIRSF" id="PIRSF001365">
    <property type="entry name" value="DHDPS"/>
    <property type="match status" value="1"/>
</dbReference>
<dbReference type="GO" id="GO:0008675">
    <property type="term" value="F:2-dehydro-3-deoxy-phosphogluconate aldolase activity"/>
    <property type="evidence" value="ECO:0007669"/>
    <property type="project" value="UniProtKB-ARBA"/>
</dbReference>
<keyword evidence="5" id="KW-1185">Reference proteome</keyword>
<dbReference type="PANTHER" id="PTHR12128:SF66">
    <property type="entry name" value="4-HYDROXY-2-OXOGLUTARATE ALDOLASE, MITOCHONDRIAL"/>
    <property type="match status" value="1"/>
</dbReference>
<evidence type="ECO:0000256" key="3">
    <source>
        <dbReference type="PIRSR" id="PIRSR001365-2"/>
    </source>
</evidence>
<dbReference type="Proteomes" id="UP000199079">
    <property type="component" value="Unassembled WGS sequence"/>
</dbReference>
<accession>A0A1H3LWT0</accession>
<sequence length="313" mass="33719">MQHQRIRSDLRGVAFTNPTPFDEHGESIRHDALAANVRHVVDAGGRVLIPCGNTGEYYSLTDAERVAVVETVVDAVGEEATVIGGVGGSTKTAIDLADAYADAGADAILVMHPDHTYQHQVGLVEYYRKIVEATDLGVVIYKRGPELTRDLLAEIAQYENVVGVKYAVNDVEGFSEAVATIDADVVWSNGIAERFAPAFAVEGAEGFTTGIGNFVPEQVLALMDALEAERWDRARELRDLLRPYETLRAEAGADNELSAANNVPAVKRGMELAGLYGGPVREPLVELSEADAERAAEYYEAIVAATDDQITVS</sequence>
<dbReference type="SMART" id="SM01130">
    <property type="entry name" value="DHDPS"/>
    <property type="match status" value="1"/>
</dbReference>
<dbReference type="Gene3D" id="3.20.20.70">
    <property type="entry name" value="Aldolase class I"/>
    <property type="match status" value="1"/>
</dbReference>
<feature type="active site" description="Proton donor/acceptor" evidence="2">
    <location>
        <position position="141"/>
    </location>
</feature>
<feature type="active site" description="Schiff-base intermediate with substrate" evidence="2">
    <location>
        <position position="165"/>
    </location>
</feature>
<dbReference type="CDD" id="cd00408">
    <property type="entry name" value="DHDPS-like"/>
    <property type="match status" value="1"/>
</dbReference>
<dbReference type="EMBL" id="FNPC01000008">
    <property type="protein sequence ID" value="SDY68474.1"/>
    <property type="molecule type" value="Genomic_DNA"/>
</dbReference>
<evidence type="ECO:0000313" key="5">
    <source>
        <dbReference type="Proteomes" id="UP000199079"/>
    </source>
</evidence>
<dbReference type="PANTHER" id="PTHR12128">
    <property type="entry name" value="DIHYDRODIPICOLINATE SYNTHASE"/>
    <property type="match status" value="1"/>
</dbReference>
<dbReference type="InterPro" id="IPR002220">
    <property type="entry name" value="DapA-like"/>
</dbReference>